<evidence type="ECO:0000313" key="2">
    <source>
        <dbReference type="Proteomes" id="UP000827976"/>
    </source>
</evidence>
<keyword evidence="1" id="KW-0378">Hydrolase</keyword>
<name>A0ACB7VB87_DIOAL</name>
<dbReference type="Proteomes" id="UP000827976">
    <property type="component" value="Chromosome 10"/>
</dbReference>
<organism evidence="1 2">
    <name type="scientific">Dioscorea alata</name>
    <name type="common">Purple yam</name>
    <dbReference type="NCBI Taxonomy" id="55571"/>
    <lineage>
        <taxon>Eukaryota</taxon>
        <taxon>Viridiplantae</taxon>
        <taxon>Streptophyta</taxon>
        <taxon>Embryophyta</taxon>
        <taxon>Tracheophyta</taxon>
        <taxon>Spermatophyta</taxon>
        <taxon>Magnoliopsida</taxon>
        <taxon>Liliopsida</taxon>
        <taxon>Dioscoreales</taxon>
        <taxon>Dioscoreaceae</taxon>
        <taxon>Dioscorea</taxon>
    </lineage>
</organism>
<gene>
    <name evidence="1" type="ORF">IHE45_10G058900</name>
</gene>
<comment type="caution">
    <text evidence="1">The sequence shown here is derived from an EMBL/GenBank/DDBJ whole genome shotgun (WGS) entry which is preliminary data.</text>
</comment>
<evidence type="ECO:0000313" key="1">
    <source>
        <dbReference type="EMBL" id="KAH7670897.1"/>
    </source>
</evidence>
<protein>
    <submittedName>
        <fullName evidence="1">Glycoside hydrolase family 19 protein</fullName>
        <ecNumber evidence="1">3.2.1.14</ecNumber>
    </submittedName>
</protein>
<proteinExistence type="predicted"/>
<dbReference type="EC" id="3.2.1.14" evidence="1"/>
<sequence length="288" mass="31639">MHSFTIIILEALLLAGVLSGLFSSSAKAKNCDCDLTIYCCSQWGYRGNGDAYCGPRCQAGPCEIYCEGTGTLTVSDIVTQEFFQEITSQARADCAGNGFYNLSAFLEAASSFPDFGTTCTDDDRKREIAAYFAHVTHETKDFCYIEEIDGQALDYCDESQGYPCNPSKKYFGRGPLQLSWNYNYIQAGQDIVFDGLNDPDIVALDPVISFKTSLWIWMKKEMHNAIISGQGFGATIRIINDGLECDGGNTAQMMARVEYYRSYCAQLGVSPGNDLTCLTKGLFGSAYS</sequence>
<keyword evidence="1" id="KW-0326">Glycosidase</keyword>
<dbReference type="EMBL" id="CM037020">
    <property type="protein sequence ID" value="KAH7670897.1"/>
    <property type="molecule type" value="Genomic_DNA"/>
</dbReference>
<keyword evidence="2" id="KW-1185">Reference proteome</keyword>
<accession>A0ACB7VB87</accession>
<reference evidence="2" key="1">
    <citation type="journal article" date="2022" name="Nat. Commun.">
        <title>Chromosome evolution and the genetic basis of agronomically important traits in greater yam.</title>
        <authorList>
            <person name="Bredeson J.V."/>
            <person name="Lyons J.B."/>
            <person name="Oniyinde I.O."/>
            <person name="Okereke N.R."/>
            <person name="Kolade O."/>
            <person name="Nnabue I."/>
            <person name="Nwadili C.O."/>
            <person name="Hribova E."/>
            <person name="Parker M."/>
            <person name="Nwogha J."/>
            <person name="Shu S."/>
            <person name="Carlson J."/>
            <person name="Kariba R."/>
            <person name="Muthemba S."/>
            <person name="Knop K."/>
            <person name="Barton G.J."/>
            <person name="Sherwood A.V."/>
            <person name="Lopez-Montes A."/>
            <person name="Asiedu R."/>
            <person name="Jamnadass R."/>
            <person name="Muchugi A."/>
            <person name="Goodstein D."/>
            <person name="Egesi C.N."/>
            <person name="Featherston J."/>
            <person name="Asfaw A."/>
            <person name="Simpson G.G."/>
            <person name="Dolezel J."/>
            <person name="Hendre P.S."/>
            <person name="Van Deynze A."/>
            <person name="Kumar P.L."/>
            <person name="Obidiegwu J.E."/>
            <person name="Bhattacharjee R."/>
            <person name="Rokhsar D.S."/>
        </authorList>
    </citation>
    <scope>NUCLEOTIDE SEQUENCE [LARGE SCALE GENOMIC DNA]</scope>
    <source>
        <strain evidence="2">cv. TDa95/00328</strain>
    </source>
</reference>